<evidence type="ECO:0000256" key="1">
    <source>
        <dbReference type="SAM" id="MobiDB-lite"/>
    </source>
</evidence>
<feature type="region of interest" description="Disordered" evidence="1">
    <location>
        <begin position="33"/>
        <end position="68"/>
    </location>
</feature>
<dbReference type="Pfam" id="PF10116">
    <property type="entry name" value="Host_attach"/>
    <property type="match status" value="1"/>
</dbReference>
<comment type="caution">
    <text evidence="2">The sequence shown here is derived from an EMBL/GenBank/DDBJ whole genome shotgun (WGS) entry which is preliminary data.</text>
</comment>
<gene>
    <name evidence="2" type="ORF">EDC63_101680</name>
</gene>
<proteinExistence type="predicted"/>
<evidence type="ECO:0000313" key="3">
    <source>
        <dbReference type="Proteomes" id="UP000295367"/>
    </source>
</evidence>
<protein>
    <submittedName>
        <fullName evidence="2">Protein required for attachment to host cells</fullName>
    </submittedName>
</protein>
<keyword evidence="3" id="KW-1185">Reference proteome</keyword>
<accession>A0A4R3YF09</accession>
<dbReference type="RefSeq" id="WP_124947398.1">
    <property type="nucleotide sequence ID" value="NZ_BHVT01000073.1"/>
</dbReference>
<reference evidence="2 3" key="1">
    <citation type="submission" date="2019-03" db="EMBL/GenBank/DDBJ databases">
        <title>Genomic Encyclopedia of Type Strains, Phase IV (KMG-IV): sequencing the most valuable type-strain genomes for metagenomic binning, comparative biology and taxonomic classification.</title>
        <authorList>
            <person name="Goeker M."/>
        </authorList>
    </citation>
    <scope>NUCLEOTIDE SEQUENCE [LARGE SCALE GENOMIC DNA]</scope>
    <source>
        <strain evidence="2 3">DSM 100309</strain>
    </source>
</reference>
<dbReference type="AlphaFoldDB" id="A0A4R3YF09"/>
<sequence length="146" mass="16228">MATTWILIANASFARLYANHGVKKGLELIKEFSHPESREKSSELVSDRPGHNQGQGNGHGSFVPASEPKQVEAGRFAQELAKELEHGRANNIYDRIILVASSPFIGLLNSRFSNHVRGFITDSIEKDYTKVAQQELPGRLAHCIYL</sequence>
<dbReference type="Proteomes" id="UP000295367">
    <property type="component" value="Unassembled WGS sequence"/>
</dbReference>
<evidence type="ECO:0000313" key="2">
    <source>
        <dbReference type="EMBL" id="TCV90706.1"/>
    </source>
</evidence>
<dbReference type="EMBL" id="SMCO01000001">
    <property type="protein sequence ID" value="TCV90706.1"/>
    <property type="molecule type" value="Genomic_DNA"/>
</dbReference>
<feature type="compositionally biased region" description="Basic and acidic residues" evidence="1">
    <location>
        <begin position="33"/>
        <end position="50"/>
    </location>
</feature>
<dbReference type="OrthoDB" id="329419at2"/>
<name>A0A4R3YF09_9PROT</name>
<organism evidence="2 3">
    <name type="scientific">Sulfurirhabdus autotrophica</name>
    <dbReference type="NCBI Taxonomy" id="1706046"/>
    <lineage>
        <taxon>Bacteria</taxon>
        <taxon>Pseudomonadati</taxon>
        <taxon>Pseudomonadota</taxon>
        <taxon>Betaproteobacteria</taxon>
        <taxon>Nitrosomonadales</taxon>
        <taxon>Sulfuricellaceae</taxon>
        <taxon>Sulfurirhabdus</taxon>
    </lineage>
</organism>
<dbReference type="InterPro" id="IPR019291">
    <property type="entry name" value="Host_attachment_protein"/>
</dbReference>